<evidence type="ECO:0000313" key="7">
    <source>
        <dbReference type="EMBL" id="SNQ52048.1"/>
    </source>
</evidence>
<dbReference type="GO" id="GO:0046872">
    <property type="term" value="F:metal ion binding"/>
    <property type="evidence" value="ECO:0007669"/>
    <property type="project" value="UniProtKB-KW"/>
</dbReference>
<reference evidence="7 8" key="1">
    <citation type="submission" date="2017-06" db="EMBL/GenBank/DDBJ databases">
        <authorList>
            <person name="Kim H.J."/>
            <person name="Triplett B.A."/>
        </authorList>
    </citation>
    <scope>NUCLEOTIDE SEQUENCE [LARGE SCALE GENOMIC DNA]</scope>
    <source>
        <strain evidence="7">FRACA_ARgP5</strain>
    </source>
</reference>
<feature type="binding site" evidence="6">
    <location>
        <position position="102"/>
    </location>
    <ligand>
        <name>Fe cation</name>
        <dbReference type="ChEBI" id="CHEBI:24875"/>
    </ligand>
</feature>
<comment type="catalytic activity">
    <reaction evidence="6">
        <text>N-terminal N-formyl-L-methionyl-[peptide] + H2O = N-terminal L-methionyl-[peptide] + formate</text>
        <dbReference type="Rhea" id="RHEA:24420"/>
        <dbReference type="Rhea" id="RHEA-COMP:10639"/>
        <dbReference type="Rhea" id="RHEA-COMP:10640"/>
        <dbReference type="ChEBI" id="CHEBI:15377"/>
        <dbReference type="ChEBI" id="CHEBI:15740"/>
        <dbReference type="ChEBI" id="CHEBI:49298"/>
        <dbReference type="ChEBI" id="CHEBI:64731"/>
        <dbReference type="EC" id="3.5.1.88"/>
    </reaction>
</comment>
<feature type="binding site" evidence="6">
    <location>
        <position position="148"/>
    </location>
    <ligand>
        <name>Fe cation</name>
        <dbReference type="ChEBI" id="CHEBI:24875"/>
    </ligand>
</feature>
<dbReference type="Pfam" id="PF01327">
    <property type="entry name" value="Pep_deformylase"/>
    <property type="match status" value="1"/>
</dbReference>
<dbReference type="PIRSF" id="PIRSF004749">
    <property type="entry name" value="Pep_def"/>
    <property type="match status" value="1"/>
</dbReference>
<dbReference type="AlphaFoldDB" id="A0A2I2L2B5"/>
<feature type="active site" evidence="6">
    <location>
        <position position="145"/>
    </location>
</feature>
<dbReference type="SUPFAM" id="SSF56420">
    <property type="entry name" value="Peptide deformylase"/>
    <property type="match status" value="1"/>
</dbReference>
<dbReference type="InterPro" id="IPR036821">
    <property type="entry name" value="Peptide_deformylase_sf"/>
</dbReference>
<dbReference type="EMBL" id="FZMO01000558">
    <property type="protein sequence ID" value="SNQ52048.1"/>
    <property type="molecule type" value="Genomic_DNA"/>
</dbReference>
<name>A0A2I2L2B5_9ACTN</name>
<dbReference type="Gene3D" id="3.90.45.10">
    <property type="entry name" value="Peptide deformylase"/>
    <property type="match status" value="1"/>
</dbReference>
<evidence type="ECO:0000256" key="1">
    <source>
        <dbReference type="ARBA" id="ARBA00010759"/>
    </source>
</evidence>
<keyword evidence="5 6" id="KW-0408">Iron</keyword>
<organism evidence="7 8">
    <name type="scientific">Frankia canadensis</name>
    <dbReference type="NCBI Taxonomy" id="1836972"/>
    <lineage>
        <taxon>Bacteria</taxon>
        <taxon>Bacillati</taxon>
        <taxon>Actinomycetota</taxon>
        <taxon>Actinomycetes</taxon>
        <taxon>Frankiales</taxon>
        <taxon>Frankiaceae</taxon>
        <taxon>Frankia</taxon>
    </lineage>
</organism>
<evidence type="ECO:0000256" key="6">
    <source>
        <dbReference type="HAMAP-Rule" id="MF_00163"/>
    </source>
</evidence>
<comment type="cofactor">
    <cofactor evidence="6">
        <name>Fe(2+)</name>
        <dbReference type="ChEBI" id="CHEBI:29033"/>
    </cofactor>
    <text evidence="6">Binds 1 Fe(2+) ion.</text>
</comment>
<comment type="function">
    <text evidence="6">Removes the formyl group from the N-terminal Met of newly synthesized proteins. Requires at least a dipeptide for an efficient rate of reaction. N-terminal L-methionine is a prerequisite for activity but the enzyme has broad specificity at other positions.</text>
</comment>
<dbReference type="CDD" id="cd00487">
    <property type="entry name" value="Pep_deformylase"/>
    <property type="match status" value="1"/>
</dbReference>
<dbReference type="NCBIfam" id="NF001159">
    <property type="entry name" value="PRK00150.1-3"/>
    <property type="match status" value="1"/>
</dbReference>
<dbReference type="NCBIfam" id="TIGR00079">
    <property type="entry name" value="pept_deformyl"/>
    <property type="match status" value="1"/>
</dbReference>
<evidence type="ECO:0000256" key="2">
    <source>
        <dbReference type="ARBA" id="ARBA00022723"/>
    </source>
</evidence>
<dbReference type="PRINTS" id="PR01576">
    <property type="entry name" value="PDEFORMYLASE"/>
</dbReference>
<dbReference type="PANTHER" id="PTHR10458">
    <property type="entry name" value="PEPTIDE DEFORMYLASE"/>
    <property type="match status" value="1"/>
</dbReference>
<evidence type="ECO:0000256" key="4">
    <source>
        <dbReference type="ARBA" id="ARBA00022917"/>
    </source>
</evidence>
<dbReference type="GO" id="GO:0042586">
    <property type="term" value="F:peptide deformylase activity"/>
    <property type="evidence" value="ECO:0007669"/>
    <property type="project" value="UniProtKB-UniRule"/>
</dbReference>
<dbReference type="PANTHER" id="PTHR10458:SF2">
    <property type="entry name" value="PEPTIDE DEFORMYLASE, MITOCHONDRIAL"/>
    <property type="match status" value="1"/>
</dbReference>
<protein>
    <recommendedName>
        <fullName evidence="6">Peptide deformylase</fullName>
        <shortName evidence="6">PDF</shortName>
        <ecNumber evidence="6">3.5.1.88</ecNumber>
    </recommendedName>
    <alternativeName>
        <fullName evidence="6">Polypeptide deformylase</fullName>
    </alternativeName>
</protein>
<accession>A0A2I2L2B5</accession>
<evidence type="ECO:0000256" key="3">
    <source>
        <dbReference type="ARBA" id="ARBA00022801"/>
    </source>
</evidence>
<dbReference type="HAMAP" id="MF_00163">
    <property type="entry name" value="Pep_deformylase"/>
    <property type="match status" value="1"/>
</dbReference>
<keyword evidence="8" id="KW-1185">Reference proteome</keyword>
<dbReference type="InterPro" id="IPR023635">
    <property type="entry name" value="Peptide_deformylase"/>
</dbReference>
<evidence type="ECO:0000313" key="8">
    <source>
        <dbReference type="Proteomes" id="UP000234331"/>
    </source>
</evidence>
<sequence>MSGMAVLPIRTVGDPVLRTPAEPVTRFDAALDRLVADMIDTMYDAPGVGLAAPQIGVGLRVFVFDCDYDPRDLAVPRVARTVVNPVLTIVDDGARQDGSEGCLSVPGLHFPTTRALCATVRGVDAAGAPVEYAGEGLLARCFQHEVDHLDGMLYLQRLTGDARTAAARALREPPPDAARVQAAGDELRALRRAEH</sequence>
<feature type="binding site" evidence="6">
    <location>
        <position position="144"/>
    </location>
    <ligand>
        <name>Fe cation</name>
        <dbReference type="ChEBI" id="CHEBI:24875"/>
    </ligand>
</feature>
<comment type="similarity">
    <text evidence="1 6">Belongs to the polypeptide deformylase family.</text>
</comment>
<dbReference type="EC" id="3.5.1.88" evidence="6"/>
<proteinExistence type="inferred from homology"/>
<keyword evidence="3 6" id="KW-0378">Hydrolase</keyword>
<keyword evidence="2 6" id="KW-0479">Metal-binding</keyword>
<dbReference type="Proteomes" id="UP000234331">
    <property type="component" value="Unassembled WGS sequence"/>
</dbReference>
<gene>
    <name evidence="6 7" type="primary">def</name>
    <name evidence="7" type="ORF">FRACA_90050</name>
</gene>
<dbReference type="GO" id="GO:0006412">
    <property type="term" value="P:translation"/>
    <property type="evidence" value="ECO:0007669"/>
    <property type="project" value="UniProtKB-UniRule"/>
</dbReference>
<evidence type="ECO:0000256" key="5">
    <source>
        <dbReference type="ARBA" id="ARBA00023004"/>
    </source>
</evidence>
<keyword evidence="4 6" id="KW-0648">Protein biosynthesis</keyword>